<reference evidence="11 12" key="1">
    <citation type="journal article" date="2019" name="Sci. Rep.">
        <title>Comparative genomics of chytrid fungi reveal insights into the obligate biotrophic and pathogenic lifestyle of Synchytrium endobioticum.</title>
        <authorList>
            <person name="van de Vossenberg B.T.L.H."/>
            <person name="Warris S."/>
            <person name="Nguyen H.D.T."/>
            <person name="van Gent-Pelzer M.P.E."/>
            <person name="Joly D.L."/>
            <person name="van de Geest H.C."/>
            <person name="Bonants P.J.M."/>
            <person name="Smith D.S."/>
            <person name="Levesque C.A."/>
            <person name="van der Lee T.A.J."/>
        </authorList>
    </citation>
    <scope>NUCLEOTIDE SEQUENCE [LARGE SCALE GENOMIC DNA]</scope>
    <source>
        <strain evidence="11 12">JEL517</strain>
    </source>
</reference>
<evidence type="ECO:0000256" key="1">
    <source>
        <dbReference type="ARBA" id="ARBA00004585"/>
    </source>
</evidence>
<evidence type="ECO:0000256" key="5">
    <source>
        <dbReference type="ARBA" id="ARBA00022737"/>
    </source>
</evidence>
<dbReference type="RefSeq" id="XP_031025137.1">
    <property type="nucleotide sequence ID" value="XM_031168920.1"/>
</dbReference>
<dbReference type="PANTHER" id="PTHR45939:SF5">
    <property type="entry name" value="PEROXISOMAL MEMBRANE PROTEIN PMP34"/>
    <property type="match status" value="1"/>
</dbReference>
<evidence type="ECO:0000256" key="10">
    <source>
        <dbReference type="RuleBase" id="RU000488"/>
    </source>
</evidence>
<feature type="repeat" description="Solcar" evidence="9">
    <location>
        <begin position="292"/>
        <end position="381"/>
    </location>
</feature>
<dbReference type="PANTHER" id="PTHR45939">
    <property type="entry name" value="PEROXISOMAL MEMBRANE PROTEIN PMP34-RELATED"/>
    <property type="match status" value="1"/>
</dbReference>
<gene>
    <name evidence="11" type="ORF">SmJEL517_g02992</name>
</gene>
<evidence type="ECO:0000313" key="12">
    <source>
        <dbReference type="Proteomes" id="UP000319731"/>
    </source>
</evidence>
<keyword evidence="7 9" id="KW-0472">Membrane</keyword>
<comment type="similarity">
    <text evidence="2 10">Belongs to the mitochondrial carrier (TC 2.A.29) family.</text>
</comment>
<dbReference type="GO" id="GO:0080122">
    <property type="term" value="F:AMP transmembrane transporter activity"/>
    <property type="evidence" value="ECO:0007669"/>
    <property type="project" value="TreeGrafter"/>
</dbReference>
<keyword evidence="5" id="KW-0677">Repeat</keyword>
<dbReference type="InterPro" id="IPR018108">
    <property type="entry name" value="MCP_transmembrane"/>
</dbReference>
<dbReference type="AlphaFoldDB" id="A0A507CA00"/>
<dbReference type="Gene3D" id="1.50.40.10">
    <property type="entry name" value="Mitochondrial carrier domain"/>
    <property type="match status" value="2"/>
</dbReference>
<dbReference type="EMBL" id="QEAO01000014">
    <property type="protein sequence ID" value="TPX34373.1"/>
    <property type="molecule type" value="Genomic_DNA"/>
</dbReference>
<dbReference type="GO" id="GO:0015230">
    <property type="term" value="F:FAD transmembrane transporter activity"/>
    <property type="evidence" value="ECO:0007669"/>
    <property type="project" value="TreeGrafter"/>
</dbReference>
<keyword evidence="6" id="KW-1133">Transmembrane helix</keyword>
<dbReference type="InterPro" id="IPR023395">
    <property type="entry name" value="MCP_dom_sf"/>
</dbReference>
<dbReference type="OrthoDB" id="2019556at2759"/>
<evidence type="ECO:0000256" key="2">
    <source>
        <dbReference type="ARBA" id="ARBA00006375"/>
    </source>
</evidence>
<dbReference type="SUPFAM" id="SSF103506">
    <property type="entry name" value="Mitochondrial carrier"/>
    <property type="match status" value="1"/>
</dbReference>
<dbReference type="InterPro" id="IPR052217">
    <property type="entry name" value="Mito/Peroxisomal_Carrier"/>
</dbReference>
<dbReference type="GO" id="GO:0044610">
    <property type="term" value="F:FMN transmembrane transporter activity"/>
    <property type="evidence" value="ECO:0007669"/>
    <property type="project" value="TreeGrafter"/>
</dbReference>
<evidence type="ECO:0000256" key="7">
    <source>
        <dbReference type="ARBA" id="ARBA00023136"/>
    </source>
</evidence>
<dbReference type="GO" id="GO:0005347">
    <property type="term" value="F:ATP transmembrane transporter activity"/>
    <property type="evidence" value="ECO:0007669"/>
    <property type="project" value="TreeGrafter"/>
</dbReference>
<organism evidence="11 12">
    <name type="scientific">Synchytrium microbalum</name>
    <dbReference type="NCBI Taxonomy" id="1806994"/>
    <lineage>
        <taxon>Eukaryota</taxon>
        <taxon>Fungi</taxon>
        <taxon>Fungi incertae sedis</taxon>
        <taxon>Chytridiomycota</taxon>
        <taxon>Chytridiomycota incertae sedis</taxon>
        <taxon>Chytridiomycetes</taxon>
        <taxon>Synchytriales</taxon>
        <taxon>Synchytriaceae</taxon>
        <taxon>Synchytrium</taxon>
    </lineage>
</organism>
<keyword evidence="4 9" id="KW-0812">Transmembrane</keyword>
<feature type="repeat" description="Solcar" evidence="9">
    <location>
        <begin position="189"/>
        <end position="278"/>
    </location>
</feature>
<name>A0A507CA00_9FUNG</name>
<dbReference type="GO" id="GO:0005778">
    <property type="term" value="C:peroxisomal membrane"/>
    <property type="evidence" value="ECO:0007669"/>
    <property type="project" value="UniProtKB-SubCell"/>
</dbReference>
<dbReference type="GO" id="GO:0015228">
    <property type="term" value="F:coenzyme A transmembrane transporter activity"/>
    <property type="evidence" value="ECO:0007669"/>
    <property type="project" value="TreeGrafter"/>
</dbReference>
<keyword evidence="8" id="KW-0576">Peroxisome</keyword>
<evidence type="ECO:0000256" key="9">
    <source>
        <dbReference type="PROSITE-ProRule" id="PRU00282"/>
    </source>
</evidence>
<feature type="repeat" description="Solcar" evidence="9">
    <location>
        <begin position="87"/>
        <end position="178"/>
    </location>
</feature>
<proteinExistence type="inferred from homology"/>
<evidence type="ECO:0000256" key="6">
    <source>
        <dbReference type="ARBA" id="ARBA00022989"/>
    </source>
</evidence>
<protein>
    <submittedName>
        <fullName evidence="11">Uncharacterized protein</fullName>
    </submittedName>
</protein>
<evidence type="ECO:0000313" key="11">
    <source>
        <dbReference type="EMBL" id="TPX34373.1"/>
    </source>
</evidence>
<comment type="subcellular location">
    <subcellularLocation>
        <location evidence="1">Peroxisome membrane</location>
        <topology evidence="1">Multi-pass membrane protein</topology>
    </subcellularLocation>
</comment>
<dbReference type="GO" id="GO:0015217">
    <property type="term" value="F:ADP transmembrane transporter activity"/>
    <property type="evidence" value="ECO:0007669"/>
    <property type="project" value="TreeGrafter"/>
</dbReference>
<evidence type="ECO:0000256" key="3">
    <source>
        <dbReference type="ARBA" id="ARBA00022448"/>
    </source>
</evidence>
<accession>A0A507CA00</accession>
<dbReference type="GeneID" id="42004217"/>
<dbReference type="PROSITE" id="PS50920">
    <property type="entry name" value="SOLCAR"/>
    <property type="match status" value="3"/>
</dbReference>
<evidence type="ECO:0000256" key="8">
    <source>
        <dbReference type="ARBA" id="ARBA00023140"/>
    </source>
</evidence>
<dbReference type="Proteomes" id="UP000319731">
    <property type="component" value="Unassembled WGS sequence"/>
</dbReference>
<dbReference type="GO" id="GO:0051724">
    <property type="term" value="F:NAD transmembrane transporter activity"/>
    <property type="evidence" value="ECO:0007669"/>
    <property type="project" value="TreeGrafter"/>
</dbReference>
<sequence length="401" mass="43301">MDAERASTPPRNWNLQTHGKYKVTYLSYSSAQVTSTDYLVRQLAAPSAQDKTALSALCYSVACVEKMGNRSLFSSAYTEQDVSLWARRGFLDVMDGAGGGMISMALTYPLVTVSTRAQVTAKKVAKPGEKPAVASSALMEIVREEGVGGLYAGVESALFGVSVTNGVYYYWYELVKAFFESAADVKRGMTTAESMIAGAIAGSATTLITNPIWVVNTRMTVAKKAQDPNAPKPTTLGTALKIFRESGPAEFWRGVGPALVLVINPIIQYTVFEQLMAKVKELKKGQPLSPWDFFWLGAISKLAATGSTYPYITVKARMQVQTKATANSDPATTYSSTSDAFVKIVKHEGFMGLYQGISSKLLQSVLTAAFLFMFKEQLFGSAALMLETLGLRKKAASVTSS</sequence>
<dbReference type="Pfam" id="PF00153">
    <property type="entry name" value="Mito_carr"/>
    <property type="match status" value="3"/>
</dbReference>
<keyword evidence="3 10" id="KW-0813">Transport</keyword>
<dbReference type="STRING" id="1806994.A0A507CA00"/>
<comment type="caution">
    <text evidence="11">The sequence shown here is derived from an EMBL/GenBank/DDBJ whole genome shotgun (WGS) entry which is preliminary data.</text>
</comment>
<evidence type="ECO:0000256" key="4">
    <source>
        <dbReference type="ARBA" id="ARBA00022692"/>
    </source>
</evidence>
<keyword evidence="12" id="KW-1185">Reference proteome</keyword>